<dbReference type="EMBL" id="FLYE01000006">
    <property type="protein sequence ID" value="SCA55913.1"/>
    <property type="molecule type" value="Genomic_DNA"/>
</dbReference>
<evidence type="ECO:0008006" key="3">
    <source>
        <dbReference type="Google" id="ProtNLM"/>
    </source>
</evidence>
<dbReference type="AlphaFoldDB" id="A0A1C3RF41"/>
<reference evidence="1 2" key="1">
    <citation type="submission" date="2016-07" db="EMBL/GenBank/DDBJ databases">
        <authorList>
            <person name="Lefevre C.T."/>
        </authorList>
    </citation>
    <scope>NUCLEOTIDE SEQUENCE [LARGE SCALE GENOMIC DNA]</scope>
    <source>
        <strain evidence="1">PR1</strain>
    </source>
</reference>
<keyword evidence="2" id="KW-1185">Reference proteome</keyword>
<protein>
    <recommendedName>
        <fullName evidence="3">Initiator Rep protein domain-containing protein</fullName>
    </recommendedName>
</protein>
<gene>
    <name evidence="1" type="ORF">MTBPR1_140031</name>
</gene>
<dbReference type="Proteomes" id="UP000231658">
    <property type="component" value="Unassembled WGS sequence"/>
</dbReference>
<accession>A0A1C3RF41</accession>
<name>A0A1C3RF41_9PROT</name>
<dbReference type="RefSeq" id="WP_069186612.1">
    <property type="nucleotide sequence ID" value="NZ_FLYE01000006.1"/>
</dbReference>
<sequence>MNDTVGTNEVPKPFNRSAAKKIRGELWNAKSKPSVKHQMRLMRKVVVEGNLTKRSLRLYDTIYSILIDLYEQNGDETAKLDSNLIPVPKVMEHCNFDRLEELESSLDELAEVQVEYKILNKRKYEEVPGQHPLIGNWEHLRDTKTLRVEIPSTIGDIILSNGYYAYLSFNAIPKFKTKYAMLLYPNLVSDLTDFKGKSTYDIDVLKQLINWPVSSWGQTNNFKKKIKDAVKDISNNSNIYVAENDIDYEKTGNKTVRVKFKVTQNLKNKDFREKRIEGRQSFAKDPISFQTMKYLSRLLRINLDGVTLPLLRRLWKQAKDEFYLSPNAAKLLDKDPEAACIRFFEEEFETYSTKNTDFPFLSRLYKELGTEENIRAQFKDPNSLHDMTAEEYDKWMEANGFEEPEGDTGIPTQG</sequence>
<organism evidence="1 2">
    <name type="scientific">Candidatus Terasakiella magnetica</name>
    <dbReference type="NCBI Taxonomy" id="1867952"/>
    <lineage>
        <taxon>Bacteria</taxon>
        <taxon>Pseudomonadati</taxon>
        <taxon>Pseudomonadota</taxon>
        <taxon>Alphaproteobacteria</taxon>
        <taxon>Rhodospirillales</taxon>
        <taxon>Terasakiellaceae</taxon>
        <taxon>Terasakiella</taxon>
    </lineage>
</organism>
<dbReference type="SUPFAM" id="SSF46785">
    <property type="entry name" value="Winged helix' DNA-binding domain"/>
    <property type="match status" value="1"/>
</dbReference>
<dbReference type="InterPro" id="IPR036388">
    <property type="entry name" value="WH-like_DNA-bd_sf"/>
</dbReference>
<dbReference type="OrthoDB" id="8320086at2"/>
<dbReference type="Gene3D" id="1.10.10.10">
    <property type="entry name" value="Winged helix-like DNA-binding domain superfamily/Winged helix DNA-binding domain"/>
    <property type="match status" value="1"/>
</dbReference>
<evidence type="ECO:0000313" key="2">
    <source>
        <dbReference type="Proteomes" id="UP000231658"/>
    </source>
</evidence>
<proteinExistence type="predicted"/>
<dbReference type="InterPro" id="IPR036390">
    <property type="entry name" value="WH_DNA-bd_sf"/>
</dbReference>
<evidence type="ECO:0000313" key="1">
    <source>
        <dbReference type="EMBL" id="SCA55913.1"/>
    </source>
</evidence>